<dbReference type="EMBL" id="UINC01001593">
    <property type="protein sequence ID" value="SUZ84371.1"/>
    <property type="molecule type" value="Genomic_DNA"/>
</dbReference>
<accession>A0A381QY73</accession>
<protein>
    <submittedName>
        <fullName evidence="1">Uncharacterized protein</fullName>
    </submittedName>
</protein>
<reference evidence="1" key="1">
    <citation type="submission" date="2018-05" db="EMBL/GenBank/DDBJ databases">
        <authorList>
            <person name="Lanie J.A."/>
            <person name="Ng W.-L."/>
            <person name="Kazmierczak K.M."/>
            <person name="Andrzejewski T.M."/>
            <person name="Davidsen T.M."/>
            <person name="Wayne K.J."/>
            <person name="Tettelin H."/>
            <person name="Glass J.I."/>
            <person name="Rusch D."/>
            <person name="Podicherti R."/>
            <person name="Tsui H.-C.T."/>
            <person name="Winkler M.E."/>
        </authorList>
    </citation>
    <scope>NUCLEOTIDE SEQUENCE</scope>
</reference>
<dbReference type="AlphaFoldDB" id="A0A381QY73"/>
<proteinExistence type="predicted"/>
<gene>
    <name evidence="1" type="ORF">METZ01_LOCUS37225</name>
</gene>
<sequence>MRILQIGFNNLEKKNIIDFINDFNEPIEVFEWLNIGTSISSQRQNGFIGALAFIKKELTDE</sequence>
<evidence type="ECO:0000313" key="1">
    <source>
        <dbReference type="EMBL" id="SUZ84371.1"/>
    </source>
</evidence>
<organism evidence="1">
    <name type="scientific">marine metagenome</name>
    <dbReference type="NCBI Taxonomy" id="408172"/>
    <lineage>
        <taxon>unclassified sequences</taxon>
        <taxon>metagenomes</taxon>
        <taxon>ecological metagenomes</taxon>
    </lineage>
</organism>
<name>A0A381QY73_9ZZZZ</name>